<dbReference type="RefSeq" id="WP_105542520.1">
    <property type="nucleotide sequence ID" value="NZ_JBBGZH010000001.1"/>
</dbReference>
<keyword evidence="2" id="KW-0812">Transmembrane</keyword>
<comment type="caution">
    <text evidence="10">The sequence shown here is derived from an EMBL/GenBank/DDBJ whole genome shotgun (WGS) entry which is preliminary data.</text>
</comment>
<dbReference type="InterPro" id="IPR040198">
    <property type="entry name" value="Fido_containing"/>
</dbReference>
<evidence type="ECO:0000256" key="4">
    <source>
        <dbReference type="ARBA" id="ARBA00022741"/>
    </source>
</evidence>
<evidence type="ECO:0000256" key="5">
    <source>
        <dbReference type="ARBA" id="ARBA00022803"/>
    </source>
</evidence>
<protein>
    <submittedName>
        <fullName evidence="10">Fic family protein</fullName>
    </submittedName>
</protein>
<dbReference type="InterPro" id="IPR036597">
    <property type="entry name" value="Fido-like_dom_sf"/>
</dbReference>
<dbReference type="PANTHER" id="PTHR13504">
    <property type="entry name" value="FIDO DOMAIN-CONTAINING PROTEIN DDB_G0283145"/>
    <property type="match status" value="1"/>
</dbReference>
<keyword evidence="11" id="KW-1185">Reference proteome</keyword>
<evidence type="ECO:0000313" key="10">
    <source>
        <dbReference type="EMBL" id="MEJ5020141.1"/>
    </source>
</evidence>
<dbReference type="PROSITE" id="PS51459">
    <property type="entry name" value="FIDO"/>
    <property type="match status" value="1"/>
</dbReference>
<keyword evidence="3" id="KW-0677">Repeat</keyword>
<dbReference type="Gene3D" id="1.10.3290.10">
    <property type="entry name" value="Fido-like domain"/>
    <property type="match status" value="1"/>
</dbReference>
<keyword evidence="8" id="KW-0472">Membrane</keyword>
<keyword evidence="5" id="KW-0802">TPR repeat</keyword>
<dbReference type="InterPro" id="IPR003812">
    <property type="entry name" value="Fido"/>
</dbReference>
<evidence type="ECO:0000256" key="2">
    <source>
        <dbReference type="ARBA" id="ARBA00022692"/>
    </source>
</evidence>
<organism evidence="10 11">
    <name type="scientific">Ochrobactrum vermis</name>
    <dbReference type="NCBI Taxonomy" id="1827297"/>
    <lineage>
        <taxon>Bacteria</taxon>
        <taxon>Pseudomonadati</taxon>
        <taxon>Pseudomonadota</taxon>
        <taxon>Alphaproteobacteria</taxon>
        <taxon>Hyphomicrobiales</taxon>
        <taxon>Brucellaceae</taxon>
        <taxon>Brucella/Ochrobactrum group</taxon>
        <taxon>Ochrobactrum</taxon>
    </lineage>
</organism>
<proteinExistence type="predicted"/>
<feature type="domain" description="Fido" evidence="9">
    <location>
        <begin position="56"/>
        <end position="207"/>
    </location>
</feature>
<dbReference type="Pfam" id="PF02661">
    <property type="entry name" value="Fic"/>
    <property type="match status" value="1"/>
</dbReference>
<reference evidence="10 11" key="1">
    <citation type="submission" date="2023-12" db="EMBL/GenBank/DDBJ databases">
        <title>Gut-associated functions are favored during microbiome assembly across C. elegans life.</title>
        <authorList>
            <person name="Zimmermann J."/>
        </authorList>
    </citation>
    <scope>NUCLEOTIDE SEQUENCE [LARGE SCALE GENOMIC DNA]</scope>
    <source>
        <strain evidence="10 11">MYb71</strain>
    </source>
</reference>
<keyword evidence="4" id="KW-0547">Nucleotide-binding</keyword>
<gene>
    <name evidence="10" type="ORF">WH297_10360</name>
</gene>
<dbReference type="EMBL" id="JBBGZH010000001">
    <property type="protein sequence ID" value="MEJ5020141.1"/>
    <property type="molecule type" value="Genomic_DNA"/>
</dbReference>
<evidence type="ECO:0000256" key="1">
    <source>
        <dbReference type="ARBA" id="ARBA00004167"/>
    </source>
</evidence>
<keyword evidence="6" id="KW-0067">ATP-binding</keyword>
<evidence type="ECO:0000313" key="11">
    <source>
        <dbReference type="Proteomes" id="UP001375812"/>
    </source>
</evidence>
<accession>A0ABU8PFD7</accession>
<dbReference type="Proteomes" id="UP001375812">
    <property type="component" value="Unassembled WGS sequence"/>
</dbReference>
<dbReference type="SUPFAM" id="SSF140931">
    <property type="entry name" value="Fic-like"/>
    <property type="match status" value="1"/>
</dbReference>
<evidence type="ECO:0000256" key="3">
    <source>
        <dbReference type="ARBA" id="ARBA00022737"/>
    </source>
</evidence>
<name>A0ABU8PFD7_9HYPH</name>
<evidence type="ECO:0000256" key="7">
    <source>
        <dbReference type="ARBA" id="ARBA00022989"/>
    </source>
</evidence>
<dbReference type="PANTHER" id="PTHR13504:SF34">
    <property type="entry name" value="PROTEIN ADENYLYLTRANSFERASE FICD"/>
    <property type="match status" value="1"/>
</dbReference>
<evidence type="ECO:0000256" key="8">
    <source>
        <dbReference type="ARBA" id="ARBA00023136"/>
    </source>
</evidence>
<evidence type="ECO:0000256" key="6">
    <source>
        <dbReference type="ARBA" id="ARBA00022840"/>
    </source>
</evidence>
<comment type="subcellular location">
    <subcellularLocation>
        <location evidence="1">Membrane</location>
        <topology evidence="1">Single-pass membrane protein</topology>
    </subcellularLocation>
</comment>
<keyword evidence="7" id="KW-1133">Transmembrane helix</keyword>
<sequence length="221" mass="24505">MADNEEQEERHSVALEAEIINDSRKKAEAEARNGLKQYDFGMQVVQQALDRGTFKLRVSVVLALQREALAGISAYAGNFRPAGVEILGSTHKPVEAHLVAERIEEMCDYVNDHWNDATAIHLASYIMWRLNWIHPFSDGNGRTSRILSYVILCIKTGSIFPGTPTIPEQIVENRNPYFAALDAADAAFADGRIDLSVMEDLLSGMLAVQLKNAYERAGGKI</sequence>
<evidence type="ECO:0000259" key="9">
    <source>
        <dbReference type="PROSITE" id="PS51459"/>
    </source>
</evidence>